<evidence type="ECO:0000313" key="1">
    <source>
        <dbReference type="EMBL" id="MEQ2209488.1"/>
    </source>
</evidence>
<gene>
    <name evidence="1" type="ORF">XENOCAPTIV_030832</name>
</gene>
<dbReference type="EMBL" id="JAHRIN010051390">
    <property type="protein sequence ID" value="MEQ2209488.1"/>
    <property type="molecule type" value="Genomic_DNA"/>
</dbReference>
<evidence type="ECO:0008006" key="3">
    <source>
        <dbReference type="Google" id="ProtNLM"/>
    </source>
</evidence>
<evidence type="ECO:0000313" key="2">
    <source>
        <dbReference type="Proteomes" id="UP001434883"/>
    </source>
</evidence>
<comment type="caution">
    <text evidence="1">The sequence shown here is derived from an EMBL/GenBank/DDBJ whole genome shotgun (WGS) entry which is preliminary data.</text>
</comment>
<accession>A0ABV0RPF7</accession>
<keyword evidence="2" id="KW-1185">Reference proteome</keyword>
<protein>
    <recommendedName>
        <fullName evidence="3">F-box domain-containing protein</fullName>
    </recommendedName>
</protein>
<organism evidence="1 2">
    <name type="scientific">Xenoophorus captivus</name>
    <dbReference type="NCBI Taxonomy" id="1517983"/>
    <lineage>
        <taxon>Eukaryota</taxon>
        <taxon>Metazoa</taxon>
        <taxon>Chordata</taxon>
        <taxon>Craniata</taxon>
        <taxon>Vertebrata</taxon>
        <taxon>Euteleostomi</taxon>
        <taxon>Actinopterygii</taxon>
        <taxon>Neopterygii</taxon>
        <taxon>Teleostei</taxon>
        <taxon>Neoteleostei</taxon>
        <taxon>Acanthomorphata</taxon>
        <taxon>Ovalentaria</taxon>
        <taxon>Atherinomorphae</taxon>
        <taxon>Cyprinodontiformes</taxon>
        <taxon>Goodeidae</taxon>
        <taxon>Xenoophorus</taxon>
    </lineage>
</organism>
<proteinExistence type="predicted"/>
<name>A0ABV0RPF7_9TELE</name>
<dbReference type="Proteomes" id="UP001434883">
    <property type="component" value="Unassembled WGS sequence"/>
</dbReference>
<sequence length="107" mass="11670">MAAVVERVDGCVGSLDTDAVSLRHSTSPQEQPHQNNPLLGLPIVAIETILNFLSYDEISMLRSVSRTQQLDGRRANASLGTSGCHAGRSYRWGMNPALRGSAWFWTA</sequence>
<reference evidence="1 2" key="1">
    <citation type="submission" date="2021-06" db="EMBL/GenBank/DDBJ databases">
        <authorList>
            <person name="Palmer J.M."/>
        </authorList>
    </citation>
    <scope>NUCLEOTIDE SEQUENCE [LARGE SCALE GENOMIC DNA]</scope>
    <source>
        <strain evidence="1 2">XC_2019</strain>
        <tissue evidence="1">Muscle</tissue>
    </source>
</reference>